<dbReference type="RefSeq" id="WP_246093689.1">
    <property type="nucleotide sequence ID" value="NZ_BJNV01000057.1"/>
</dbReference>
<proteinExistence type="predicted"/>
<evidence type="ECO:0000259" key="1">
    <source>
        <dbReference type="PROSITE" id="PS50042"/>
    </source>
</evidence>
<dbReference type="Gene3D" id="2.60.120.10">
    <property type="entry name" value="Jelly Rolls"/>
    <property type="match status" value="1"/>
</dbReference>
<dbReference type="Proteomes" id="UP000318422">
    <property type="component" value="Unassembled WGS sequence"/>
</dbReference>
<feature type="domain" description="Cyclic nucleotide-binding" evidence="1">
    <location>
        <begin position="24"/>
        <end position="119"/>
    </location>
</feature>
<dbReference type="PANTHER" id="PTHR10217:SF435">
    <property type="entry name" value="POTASSIUM VOLTAGE-GATED CHANNEL PROTEIN EAG"/>
    <property type="match status" value="1"/>
</dbReference>
<comment type="caution">
    <text evidence="2">The sequence shown here is derived from an EMBL/GenBank/DDBJ whole genome shotgun (WGS) entry which is preliminary data.</text>
</comment>
<dbReference type="InterPro" id="IPR050818">
    <property type="entry name" value="KCNH_animal-type"/>
</dbReference>
<reference evidence="2 3" key="1">
    <citation type="submission" date="2019-06" db="EMBL/GenBank/DDBJ databases">
        <title>Whole genome shotgun sequence of Zoogloea ramigera NBRC 15342.</title>
        <authorList>
            <person name="Hosoyama A."/>
            <person name="Uohara A."/>
            <person name="Ohji S."/>
            <person name="Ichikawa N."/>
        </authorList>
    </citation>
    <scope>NUCLEOTIDE SEQUENCE [LARGE SCALE GENOMIC DNA]</scope>
    <source>
        <strain evidence="2 3">NBRC 15342</strain>
    </source>
</reference>
<dbReference type="GO" id="GO:0005249">
    <property type="term" value="F:voltage-gated potassium channel activity"/>
    <property type="evidence" value="ECO:0007669"/>
    <property type="project" value="TreeGrafter"/>
</dbReference>
<protein>
    <recommendedName>
        <fullName evidence="1">Cyclic nucleotide-binding domain-containing protein</fullName>
    </recommendedName>
</protein>
<dbReference type="InterPro" id="IPR018490">
    <property type="entry name" value="cNMP-bd_dom_sf"/>
</dbReference>
<dbReference type="PANTHER" id="PTHR10217">
    <property type="entry name" value="VOLTAGE AND LIGAND GATED POTASSIUM CHANNEL"/>
    <property type="match status" value="1"/>
</dbReference>
<keyword evidence="3" id="KW-1185">Reference proteome</keyword>
<dbReference type="SMART" id="SM00100">
    <property type="entry name" value="cNMP"/>
    <property type="match status" value="1"/>
</dbReference>
<dbReference type="SUPFAM" id="SSF51206">
    <property type="entry name" value="cAMP-binding domain-like"/>
    <property type="match status" value="1"/>
</dbReference>
<dbReference type="InterPro" id="IPR014710">
    <property type="entry name" value="RmlC-like_jellyroll"/>
</dbReference>
<name>A0A4Y4CX54_ZOORA</name>
<gene>
    <name evidence="2" type="ORF">ZRA01_29790</name>
</gene>
<dbReference type="CDD" id="cd00038">
    <property type="entry name" value="CAP_ED"/>
    <property type="match status" value="1"/>
</dbReference>
<dbReference type="GO" id="GO:0005886">
    <property type="term" value="C:plasma membrane"/>
    <property type="evidence" value="ECO:0007669"/>
    <property type="project" value="TreeGrafter"/>
</dbReference>
<evidence type="ECO:0000313" key="2">
    <source>
        <dbReference type="EMBL" id="GEC96906.1"/>
    </source>
</evidence>
<evidence type="ECO:0000313" key="3">
    <source>
        <dbReference type="Proteomes" id="UP000318422"/>
    </source>
</evidence>
<dbReference type="Pfam" id="PF00027">
    <property type="entry name" value="cNMP_binding"/>
    <property type="match status" value="1"/>
</dbReference>
<dbReference type="InterPro" id="IPR000595">
    <property type="entry name" value="cNMP-bd_dom"/>
</dbReference>
<dbReference type="PROSITE" id="PS50042">
    <property type="entry name" value="CNMP_BINDING_3"/>
    <property type="match status" value="1"/>
</dbReference>
<sequence length="126" mass="13393">MWILSLLKPDPPLASHFMPGKIHHVPAGCALFEEGDAGDTMYILTHGSAEISSPARAVEPLGPGAIVGELSLVAPGPRPATVKARQDCEFVAVDARSFQDIVRDNPAFALEVMRSLARRLPATPQG</sequence>
<accession>A0A4Y4CX54</accession>
<dbReference type="PRINTS" id="PR00103">
    <property type="entry name" value="CAMPKINASE"/>
</dbReference>
<dbReference type="GO" id="GO:0042391">
    <property type="term" value="P:regulation of membrane potential"/>
    <property type="evidence" value="ECO:0007669"/>
    <property type="project" value="TreeGrafter"/>
</dbReference>
<organism evidence="2 3">
    <name type="scientific">Zoogloea ramigera</name>
    <dbReference type="NCBI Taxonomy" id="350"/>
    <lineage>
        <taxon>Bacteria</taxon>
        <taxon>Pseudomonadati</taxon>
        <taxon>Pseudomonadota</taxon>
        <taxon>Betaproteobacteria</taxon>
        <taxon>Rhodocyclales</taxon>
        <taxon>Zoogloeaceae</taxon>
        <taxon>Zoogloea</taxon>
    </lineage>
</organism>
<dbReference type="AlphaFoldDB" id="A0A4Y4CX54"/>
<dbReference type="EMBL" id="BJNV01000057">
    <property type="protein sequence ID" value="GEC96906.1"/>
    <property type="molecule type" value="Genomic_DNA"/>
</dbReference>